<dbReference type="RefSeq" id="WP_348264376.1">
    <property type="nucleotide sequence ID" value="NZ_CP121196.1"/>
</dbReference>
<reference evidence="2" key="1">
    <citation type="submission" date="2023-03" db="EMBL/GenBank/DDBJ databases">
        <title>Edaphobacter sp.</title>
        <authorList>
            <person name="Huber K.J."/>
            <person name="Papendorf J."/>
            <person name="Pilke C."/>
            <person name="Bunk B."/>
            <person name="Sproeer C."/>
            <person name="Pester M."/>
        </authorList>
    </citation>
    <scope>NUCLEOTIDE SEQUENCE</scope>
    <source>
        <strain evidence="2">DSM 110680</strain>
    </source>
</reference>
<accession>A0AAU7DPB1</accession>
<sequence length="158" mass="17644">MTLLSRNVWEAAAGVSLIAGLTVGAVLYLRRKRPTEEELERARRKLLAQAGRLIDGMLLDVREITLEDGRTLTMLEYSYRSSGVDYECSQDITTLLGIMDTGLMRAGFPCTVRYQPGNPQNSIVVSESWSGLRSTLPVFPHVDARKHHDLGQLRPDQS</sequence>
<name>A0AAU7DPB1_9BACT</name>
<feature type="transmembrane region" description="Helical" evidence="1">
    <location>
        <begin position="12"/>
        <end position="29"/>
    </location>
</feature>
<keyword evidence="1" id="KW-0472">Membrane</keyword>
<evidence type="ECO:0000313" key="2">
    <source>
        <dbReference type="EMBL" id="XBH19161.1"/>
    </source>
</evidence>
<dbReference type="AlphaFoldDB" id="A0AAU7DPB1"/>
<keyword evidence="1" id="KW-0812">Transmembrane</keyword>
<protein>
    <submittedName>
        <fullName evidence="2">Uncharacterized protein</fullName>
    </submittedName>
</protein>
<gene>
    <name evidence="2" type="ORF">P8935_07530</name>
</gene>
<dbReference type="EMBL" id="CP121196">
    <property type="protein sequence ID" value="XBH19161.1"/>
    <property type="molecule type" value="Genomic_DNA"/>
</dbReference>
<keyword evidence="1" id="KW-1133">Transmembrane helix</keyword>
<organism evidence="2">
    <name type="scientific">Telmatobacter sp. DSM 110680</name>
    <dbReference type="NCBI Taxonomy" id="3036704"/>
    <lineage>
        <taxon>Bacteria</taxon>
        <taxon>Pseudomonadati</taxon>
        <taxon>Acidobacteriota</taxon>
        <taxon>Terriglobia</taxon>
        <taxon>Terriglobales</taxon>
        <taxon>Acidobacteriaceae</taxon>
        <taxon>Telmatobacter</taxon>
    </lineage>
</organism>
<proteinExistence type="predicted"/>
<evidence type="ECO:0000256" key="1">
    <source>
        <dbReference type="SAM" id="Phobius"/>
    </source>
</evidence>